<feature type="region of interest" description="Disordered" evidence="1">
    <location>
        <begin position="51"/>
        <end position="172"/>
    </location>
</feature>
<feature type="region of interest" description="Disordered" evidence="1">
    <location>
        <begin position="215"/>
        <end position="289"/>
    </location>
</feature>
<dbReference type="EMBL" id="JAQQWL010000004">
    <property type="protein sequence ID" value="KAK8076096.1"/>
    <property type="molecule type" value="Genomic_DNA"/>
</dbReference>
<protein>
    <submittedName>
        <fullName evidence="2">Uncharacterized protein</fullName>
    </submittedName>
</protein>
<keyword evidence="3" id="KW-1185">Reference proteome</keyword>
<accession>A0ABR1VXW9</accession>
<feature type="compositionally biased region" description="Polar residues" evidence="1">
    <location>
        <begin position="256"/>
        <end position="265"/>
    </location>
</feature>
<evidence type="ECO:0000256" key="1">
    <source>
        <dbReference type="SAM" id="MobiDB-lite"/>
    </source>
</evidence>
<feature type="region of interest" description="Disordered" evidence="1">
    <location>
        <begin position="301"/>
        <end position="354"/>
    </location>
</feature>
<name>A0ABR1VXW9_9PEZI</name>
<dbReference type="RefSeq" id="XP_066719055.1">
    <property type="nucleotide sequence ID" value="XM_066854777.1"/>
</dbReference>
<dbReference type="Proteomes" id="UP001480595">
    <property type="component" value="Unassembled WGS sequence"/>
</dbReference>
<comment type="caution">
    <text evidence="2">The sequence shown here is derived from an EMBL/GenBank/DDBJ whole genome shotgun (WGS) entry which is preliminary data.</text>
</comment>
<evidence type="ECO:0000313" key="2">
    <source>
        <dbReference type="EMBL" id="KAK8076096.1"/>
    </source>
</evidence>
<organism evidence="2 3">
    <name type="scientific">Apiospora phragmitis</name>
    <dbReference type="NCBI Taxonomy" id="2905665"/>
    <lineage>
        <taxon>Eukaryota</taxon>
        <taxon>Fungi</taxon>
        <taxon>Dikarya</taxon>
        <taxon>Ascomycota</taxon>
        <taxon>Pezizomycotina</taxon>
        <taxon>Sordariomycetes</taxon>
        <taxon>Xylariomycetidae</taxon>
        <taxon>Amphisphaeriales</taxon>
        <taxon>Apiosporaceae</taxon>
        <taxon>Apiospora</taxon>
    </lineage>
</organism>
<gene>
    <name evidence="2" type="ORF">PG994_003368</name>
</gene>
<sequence>MPSTRSRGAVVDLAAFEQWSQTEISRRTLKKVDFNFKLKEVFEKWVETYPLKQSKGKKVESSKARTALPEEAPKGNRVESSKTVASRADEEPKRKKPGSGATTTAQEADVPKSKKAASSKTNTSHAEEEPKRKKAGSGTTVTSQTVEGPTKQASTKSKGAKSAVQPEADPAVYPAVSHQDMLAALLGTPQKAVEEDSPNDVLKKAQSDALWEQLQAASRRKAQEAEVNTKPQATPDDALLEQLKAAARRKARGSTVDATTRSTLGVESMENSSDEEGEEEASPYETTAVSADARIATEIIDEAATGSETSEIGETSGMEFDTDIQENEGEEDEEEYEDDDIETIPRNPPPAAPAADLDVTALLTKYPIEILQAQRLLKDAERIPL</sequence>
<feature type="compositionally biased region" description="Polar residues" evidence="1">
    <location>
        <begin position="137"/>
        <end position="157"/>
    </location>
</feature>
<dbReference type="GeneID" id="92087840"/>
<feature type="compositionally biased region" description="Acidic residues" evidence="1">
    <location>
        <begin position="320"/>
        <end position="342"/>
    </location>
</feature>
<feature type="compositionally biased region" description="Acidic residues" evidence="1">
    <location>
        <begin position="272"/>
        <end position="282"/>
    </location>
</feature>
<proteinExistence type="predicted"/>
<feature type="compositionally biased region" description="Basic and acidic residues" evidence="1">
    <location>
        <begin position="71"/>
        <end position="80"/>
    </location>
</feature>
<reference evidence="2 3" key="1">
    <citation type="submission" date="2023-01" db="EMBL/GenBank/DDBJ databases">
        <title>Analysis of 21 Apiospora genomes using comparative genomics revels a genus with tremendous synthesis potential of carbohydrate active enzymes and secondary metabolites.</title>
        <authorList>
            <person name="Sorensen T."/>
        </authorList>
    </citation>
    <scope>NUCLEOTIDE SEQUENCE [LARGE SCALE GENOMIC DNA]</scope>
    <source>
        <strain evidence="2 3">CBS 135458</strain>
    </source>
</reference>
<evidence type="ECO:0000313" key="3">
    <source>
        <dbReference type="Proteomes" id="UP001480595"/>
    </source>
</evidence>
<feature type="region of interest" description="Disordered" evidence="1">
    <location>
        <begin position="187"/>
        <end position="206"/>
    </location>
</feature>